<dbReference type="EMBL" id="VSRR010005429">
    <property type="protein sequence ID" value="MPC42412.1"/>
    <property type="molecule type" value="Genomic_DNA"/>
</dbReference>
<protein>
    <submittedName>
        <fullName evidence="1">Uncharacterized protein</fullName>
    </submittedName>
</protein>
<name>A0A5B7F7K7_PORTR</name>
<keyword evidence="2" id="KW-1185">Reference proteome</keyword>
<organism evidence="1 2">
    <name type="scientific">Portunus trituberculatus</name>
    <name type="common">Swimming crab</name>
    <name type="synonym">Neptunus trituberculatus</name>
    <dbReference type="NCBI Taxonomy" id="210409"/>
    <lineage>
        <taxon>Eukaryota</taxon>
        <taxon>Metazoa</taxon>
        <taxon>Ecdysozoa</taxon>
        <taxon>Arthropoda</taxon>
        <taxon>Crustacea</taxon>
        <taxon>Multicrustacea</taxon>
        <taxon>Malacostraca</taxon>
        <taxon>Eumalacostraca</taxon>
        <taxon>Eucarida</taxon>
        <taxon>Decapoda</taxon>
        <taxon>Pleocyemata</taxon>
        <taxon>Brachyura</taxon>
        <taxon>Eubrachyura</taxon>
        <taxon>Portunoidea</taxon>
        <taxon>Portunidae</taxon>
        <taxon>Portuninae</taxon>
        <taxon>Portunus</taxon>
    </lineage>
</organism>
<accession>A0A5B7F7K7</accession>
<evidence type="ECO:0000313" key="1">
    <source>
        <dbReference type="EMBL" id="MPC42412.1"/>
    </source>
</evidence>
<comment type="caution">
    <text evidence="1">The sequence shown here is derived from an EMBL/GenBank/DDBJ whole genome shotgun (WGS) entry which is preliminary data.</text>
</comment>
<dbReference type="AlphaFoldDB" id="A0A5B7F7K7"/>
<evidence type="ECO:0000313" key="2">
    <source>
        <dbReference type="Proteomes" id="UP000324222"/>
    </source>
</evidence>
<proteinExistence type="predicted"/>
<sequence length="71" mass="7979">MVGVSARRSGIRVWCCTSYSRSWRIATLKSSSRGWSSEGRGKPKLVVNIKILKNGIHCERVEGQNVFHFGN</sequence>
<gene>
    <name evidence="1" type="ORF">E2C01_036033</name>
</gene>
<dbReference type="Proteomes" id="UP000324222">
    <property type="component" value="Unassembled WGS sequence"/>
</dbReference>
<reference evidence="1 2" key="1">
    <citation type="submission" date="2019-05" db="EMBL/GenBank/DDBJ databases">
        <title>Another draft genome of Portunus trituberculatus and its Hox gene families provides insights of decapod evolution.</title>
        <authorList>
            <person name="Jeong J.-H."/>
            <person name="Song I."/>
            <person name="Kim S."/>
            <person name="Choi T."/>
            <person name="Kim D."/>
            <person name="Ryu S."/>
            <person name="Kim W."/>
        </authorList>
    </citation>
    <scope>NUCLEOTIDE SEQUENCE [LARGE SCALE GENOMIC DNA]</scope>
    <source>
        <tissue evidence="1">Muscle</tissue>
    </source>
</reference>